<evidence type="ECO:0000256" key="7">
    <source>
        <dbReference type="ARBA" id="ARBA00022490"/>
    </source>
</evidence>
<gene>
    <name evidence="12" type="primary">mch</name>
    <name evidence="13" type="ORF">SAMN05443529_11151</name>
</gene>
<evidence type="ECO:0000256" key="6">
    <source>
        <dbReference type="ARBA" id="ARBA00020597"/>
    </source>
</evidence>
<dbReference type="HAMAP" id="MF_00486">
    <property type="entry name" value="McH"/>
    <property type="match status" value="1"/>
</dbReference>
<accession>A0A1G8ANY7</accession>
<dbReference type="InterPro" id="IPR003209">
    <property type="entry name" value="METHMP_CycHdrlase"/>
</dbReference>
<dbReference type="NCBIfam" id="TIGR03120">
    <property type="entry name" value="one_C_mch"/>
    <property type="match status" value="1"/>
</dbReference>
<evidence type="ECO:0000256" key="8">
    <source>
        <dbReference type="ARBA" id="ARBA00022563"/>
    </source>
</evidence>
<dbReference type="GO" id="GO:0005737">
    <property type="term" value="C:cytoplasm"/>
    <property type="evidence" value="ECO:0007669"/>
    <property type="project" value="UniProtKB-SubCell"/>
</dbReference>
<dbReference type="Proteomes" id="UP000198656">
    <property type="component" value="Unassembled WGS sequence"/>
</dbReference>
<keyword evidence="7 12" id="KW-0963">Cytoplasm</keyword>
<dbReference type="EC" id="3.5.4.27" evidence="5 12"/>
<evidence type="ECO:0000256" key="11">
    <source>
        <dbReference type="ARBA" id="ARBA00048684"/>
    </source>
</evidence>
<reference evidence="14" key="1">
    <citation type="submission" date="2016-10" db="EMBL/GenBank/DDBJ databases">
        <authorList>
            <person name="Varghese N."/>
            <person name="Submissions S."/>
        </authorList>
    </citation>
    <scope>NUCLEOTIDE SEQUENCE [LARGE SCALE GENOMIC DNA]</scope>
    <source>
        <strain evidence="14">DSM 8344</strain>
    </source>
</reference>
<evidence type="ECO:0000313" key="14">
    <source>
        <dbReference type="Proteomes" id="UP000198656"/>
    </source>
</evidence>
<evidence type="ECO:0000313" key="13">
    <source>
        <dbReference type="EMBL" id="SDH21980.1"/>
    </source>
</evidence>
<organism evidence="13 14">
    <name type="scientific">Desulfosporosinus hippei DSM 8344</name>
    <dbReference type="NCBI Taxonomy" id="1121419"/>
    <lineage>
        <taxon>Bacteria</taxon>
        <taxon>Bacillati</taxon>
        <taxon>Bacillota</taxon>
        <taxon>Clostridia</taxon>
        <taxon>Eubacteriales</taxon>
        <taxon>Desulfitobacteriaceae</taxon>
        <taxon>Desulfosporosinus</taxon>
    </lineage>
</organism>
<keyword evidence="14" id="KW-1185">Reference proteome</keyword>
<evidence type="ECO:0000256" key="4">
    <source>
        <dbReference type="ARBA" id="ARBA00006902"/>
    </source>
</evidence>
<sequence>MFFSITQRSNLSPNQLAFSFVNELIAKSELLRVNVQKINEATVVDCGVEVQGGWEAGVLFAKVCLGGLAKVNLYWSEFNGFRWPTAEVVTDHPVRACLASQYAGWPIQNGRQTAMGSGPGRAIIHKGNIYEVNGYEDYSDTAILCLESEELPTLEVVGFLSEELGCNSKKLYILVAPTASLVGSVQIAARALETGLSRLNLLGYDLARVESGWGTCPIPPVASSNLNALGRSNDGILYGSTVLYNLRDEDETLKDLVGQLPFCASQHYERSFVEILNESGSFYDIDSSVFSAAKVWLCNLNSGRSFHAGVLRPDILCSAFGL</sequence>
<dbReference type="RefSeq" id="WP_092333169.1">
    <property type="nucleotide sequence ID" value="NZ_FNCP01000011.1"/>
</dbReference>
<dbReference type="GO" id="GO:0006730">
    <property type="term" value="P:one-carbon metabolic process"/>
    <property type="evidence" value="ECO:0007669"/>
    <property type="project" value="UniProtKB-UniRule"/>
</dbReference>
<dbReference type="Pfam" id="PF02289">
    <property type="entry name" value="MCH"/>
    <property type="match status" value="1"/>
</dbReference>
<comment type="function">
    <text evidence="1 12">Catalyzes the hydrolysis of methenyl-H(4)MPT(+) to 5-formyl-H(4)MPT.</text>
</comment>
<dbReference type="OrthoDB" id="241529at2"/>
<protein>
    <recommendedName>
        <fullName evidence="6 12">Methenyltetrahydromethanopterin cyclohydrolase</fullName>
        <ecNumber evidence="5 12">3.5.4.27</ecNumber>
    </recommendedName>
    <alternativeName>
        <fullName evidence="10 12">Methenyl-H4MPT cyclohydrolase</fullName>
    </alternativeName>
</protein>
<dbReference type="AlphaFoldDB" id="A0A1G8ANY7"/>
<dbReference type="UniPathway" id="UPA00562">
    <property type="reaction ID" value="UER00703"/>
</dbReference>
<evidence type="ECO:0000256" key="10">
    <source>
        <dbReference type="ARBA" id="ARBA00030468"/>
    </source>
</evidence>
<dbReference type="STRING" id="1121419.SAMN05443529_11151"/>
<dbReference type="Gene3D" id="3.30.1030.10">
    <property type="entry name" value="Methenyltetrahydromethanopterin Cyclohydrolase, Chain A, domain 2"/>
    <property type="match status" value="1"/>
</dbReference>
<evidence type="ECO:0000256" key="1">
    <source>
        <dbReference type="ARBA" id="ARBA00004058"/>
    </source>
</evidence>
<dbReference type="EMBL" id="FNCP01000011">
    <property type="protein sequence ID" value="SDH21980.1"/>
    <property type="molecule type" value="Genomic_DNA"/>
</dbReference>
<dbReference type="GO" id="GO:0018759">
    <property type="term" value="F:methenyltetrahydromethanopterin cyclohydrolase activity"/>
    <property type="evidence" value="ECO:0007669"/>
    <property type="project" value="UniProtKB-UniRule"/>
</dbReference>
<evidence type="ECO:0000256" key="5">
    <source>
        <dbReference type="ARBA" id="ARBA00012765"/>
    </source>
</evidence>
<comment type="similarity">
    <text evidence="4 12">Belongs to the MCH family.</text>
</comment>
<evidence type="ECO:0000256" key="9">
    <source>
        <dbReference type="ARBA" id="ARBA00022801"/>
    </source>
</evidence>
<comment type="subcellular location">
    <subcellularLocation>
        <location evidence="2 12">Cytoplasm</location>
    </subcellularLocation>
</comment>
<dbReference type="Gene3D" id="3.10.340.11">
    <property type="entry name" value="Methenyltetrahydromethanopterin Cyclohydrolase, Chain A, domain 1"/>
    <property type="match status" value="1"/>
</dbReference>
<dbReference type="SUPFAM" id="SSF56199">
    <property type="entry name" value="Methenyltetrahydromethanopterin cyclohydrolase"/>
    <property type="match status" value="1"/>
</dbReference>
<comment type="catalytic activity">
    <reaction evidence="11 12">
        <text>5,10-methenyl-5,6,7,8-tetrahydromethanopterin + H2O = N(5)-formyl-5,6,7,8-tetrahydromethanopterin + H(+)</text>
        <dbReference type="Rhea" id="RHEA:19053"/>
        <dbReference type="ChEBI" id="CHEBI:15377"/>
        <dbReference type="ChEBI" id="CHEBI:15378"/>
        <dbReference type="ChEBI" id="CHEBI:58018"/>
        <dbReference type="ChEBI" id="CHEBI:58337"/>
        <dbReference type="EC" id="3.5.4.27"/>
    </reaction>
</comment>
<evidence type="ECO:0000256" key="12">
    <source>
        <dbReference type="HAMAP-Rule" id="MF_00486"/>
    </source>
</evidence>
<name>A0A1G8ANY7_9FIRM</name>
<comment type="pathway">
    <text evidence="3 12">One-carbon metabolism; formaldehyde degradation; formate from formaldehyde (H(4)MPT route): step 3/5.</text>
</comment>
<proteinExistence type="inferred from homology"/>
<dbReference type="GO" id="GO:0046294">
    <property type="term" value="P:formaldehyde catabolic process"/>
    <property type="evidence" value="ECO:0007669"/>
    <property type="project" value="UniProtKB-UniRule"/>
</dbReference>
<keyword evidence="9 12" id="KW-0378">Hydrolase</keyword>
<evidence type="ECO:0000256" key="3">
    <source>
        <dbReference type="ARBA" id="ARBA00005087"/>
    </source>
</evidence>
<evidence type="ECO:0000256" key="2">
    <source>
        <dbReference type="ARBA" id="ARBA00004496"/>
    </source>
</evidence>
<keyword evidence="8 12" id="KW-0554">One-carbon metabolism</keyword>